<dbReference type="Proteomes" id="UP001597262">
    <property type="component" value="Unassembled WGS sequence"/>
</dbReference>
<organism evidence="1 2">
    <name type="scientific">Paenibacillus puldeungensis</name>
    <dbReference type="NCBI Taxonomy" id="696536"/>
    <lineage>
        <taxon>Bacteria</taxon>
        <taxon>Bacillati</taxon>
        <taxon>Bacillota</taxon>
        <taxon>Bacilli</taxon>
        <taxon>Bacillales</taxon>
        <taxon>Paenibacillaceae</taxon>
        <taxon>Paenibacillus</taxon>
    </lineage>
</organism>
<name>A0ABW3S5S0_9BACL</name>
<proteinExistence type="predicted"/>
<keyword evidence="2" id="KW-1185">Reference proteome</keyword>
<gene>
    <name evidence="1" type="ORF">ACFQ3W_24230</name>
</gene>
<comment type="caution">
    <text evidence="1">The sequence shown here is derived from an EMBL/GenBank/DDBJ whole genome shotgun (WGS) entry which is preliminary data.</text>
</comment>
<dbReference type="EMBL" id="JBHTLM010000030">
    <property type="protein sequence ID" value="MFD1179381.1"/>
    <property type="molecule type" value="Genomic_DNA"/>
</dbReference>
<evidence type="ECO:0000313" key="2">
    <source>
        <dbReference type="Proteomes" id="UP001597262"/>
    </source>
</evidence>
<protein>
    <submittedName>
        <fullName evidence="1">Uncharacterized protein</fullName>
    </submittedName>
</protein>
<accession>A0ABW3S5S0</accession>
<sequence length="41" mass="4305">MYRNGGLLRFFGTCIGVRLGASGAMPKALVHGRGTPDAWVA</sequence>
<reference evidence="2" key="1">
    <citation type="journal article" date="2019" name="Int. J. Syst. Evol. Microbiol.">
        <title>The Global Catalogue of Microorganisms (GCM) 10K type strain sequencing project: providing services to taxonomists for standard genome sequencing and annotation.</title>
        <authorList>
            <consortium name="The Broad Institute Genomics Platform"/>
            <consortium name="The Broad Institute Genome Sequencing Center for Infectious Disease"/>
            <person name="Wu L."/>
            <person name="Ma J."/>
        </authorList>
    </citation>
    <scope>NUCLEOTIDE SEQUENCE [LARGE SCALE GENOMIC DNA]</scope>
    <source>
        <strain evidence="2">CCUG 59189</strain>
    </source>
</reference>
<evidence type="ECO:0000313" key="1">
    <source>
        <dbReference type="EMBL" id="MFD1179381.1"/>
    </source>
</evidence>